<dbReference type="RefSeq" id="WP_141259763.1">
    <property type="nucleotide sequence ID" value="NZ_BDLU01000014.1"/>
</dbReference>
<reference evidence="3" key="1">
    <citation type="submission" date="2017-01" db="EMBL/GenBank/DDBJ databases">
        <title>Komagataeibacter sp. MSKU9 whole genome sequencing project.</title>
        <authorList>
            <person name="Matsutani M."/>
            <person name="Naloka K."/>
            <person name="Theeragool G."/>
            <person name="Yakushi T."/>
            <person name="Matsushita K."/>
        </authorList>
    </citation>
    <scope>NUCLEOTIDE SEQUENCE [LARGE SCALE GENOMIC DNA]</scope>
    <source>
        <strain evidence="3">MSKU9</strain>
    </source>
</reference>
<organism evidence="2 3">
    <name type="scientific">Komagataeibacter diospyri</name>
    <dbReference type="NCBI Taxonomy" id="1932662"/>
    <lineage>
        <taxon>Bacteria</taxon>
        <taxon>Pseudomonadati</taxon>
        <taxon>Pseudomonadota</taxon>
        <taxon>Alphaproteobacteria</taxon>
        <taxon>Acetobacterales</taxon>
        <taxon>Acetobacteraceae</taxon>
        <taxon>Komagataeibacter</taxon>
    </lineage>
</organism>
<dbReference type="OrthoDB" id="9936895at2"/>
<accession>A0A4P5NKV5</accession>
<dbReference type="AlphaFoldDB" id="A0A4P5NKV5"/>
<sequence length="75" mass="8495">MQIHNRNIWYQFCLVCLATIGAVGGCLYLFVVLVDPWDGLPLSLPLHRLPVTSNARFTMPMLARRSRFDGHPRAA</sequence>
<evidence type="ECO:0000256" key="1">
    <source>
        <dbReference type="SAM" id="Phobius"/>
    </source>
</evidence>
<proteinExistence type="predicted"/>
<keyword evidence="3" id="KW-1185">Reference proteome</keyword>
<keyword evidence="1" id="KW-0472">Membrane</keyword>
<protein>
    <submittedName>
        <fullName evidence="2">Uncharacterized protein</fullName>
    </submittedName>
</protein>
<dbReference type="PROSITE" id="PS51257">
    <property type="entry name" value="PROKAR_LIPOPROTEIN"/>
    <property type="match status" value="1"/>
</dbReference>
<keyword evidence="1" id="KW-0812">Transmembrane</keyword>
<evidence type="ECO:0000313" key="3">
    <source>
        <dbReference type="Proteomes" id="UP000315095"/>
    </source>
</evidence>
<gene>
    <name evidence="2" type="ORF">MSKU9_0491</name>
</gene>
<name>A0A4P5NKV5_9PROT</name>
<keyword evidence="1" id="KW-1133">Transmembrane helix</keyword>
<dbReference type="Proteomes" id="UP000315095">
    <property type="component" value="Unassembled WGS sequence"/>
</dbReference>
<comment type="caution">
    <text evidence="2">The sequence shown here is derived from an EMBL/GenBank/DDBJ whole genome shotgun (WGS) entry which is preliminary data.</text>
</comment>
<dbReference type="EMBL" id="BDLU01000014">
    <property type="protein sequence ID" value="GCE82350.1"/>
    <property type="molecule type" value="Genomic_DNA"/>
</dbReference>
<feature type="transmembrane region" description="Helical" evidence="1">
    <location>
        <begin position="12"/>
        <end position="34"/>
    </location>
</feature>
<evidence type="ECO:0000313" key="2">
    <source>
        <dbReference type="EMBL" id="GCE82350.1"/>
    </source>
</evidence>